<dbReference type="Gene3D" id="1.20.1260.10">
    <property type="match status" value="1"/>
</dbReference>
<keyword evidence="1" id="KW-0732">Signal</keyword>
<dbReference type="InterPro" id="IPR009078">
    <property type="entry name" value="Ferritin-like_SF"/>
</dbReference>
<feature type="signal peptide" evidence="1">
    <location>
        <begin position="1"/>
        <end position="23"/>
    </location>
</feature>
<dbReference type="AlphaFoldDB" id="A0A831RZ14"/>
<dbReference type="Proteomes" id="UP000886339">
    <property type="component" value="Unassembled WGS sequence"/>
</dbReference>
<comment type="caution">
    <text evidence="3">The sequence shown here is derived from an EMBL/GenBank/DDBJ whole genome shotgun (WGS) entry which is preliminary data.</text>
</comment>
<evidence type="ECO:0000313" key="3">
    <source>
        <dbReference type="EMBL" id="HEC06788.1"/>
    </source>
</evidence>
<reference evidence="3" key="1">
    <citation type="journal article" date="2020" name="mSystems">
        <title>Genome- and Community-Level Interaction Insights into Carbon Utilization and Element Cycling Functions of Hydrothermarchaeota in Hydrothermal Sediment.</title>
        <authorList>
            <person name="Zhou Z."/>
            <person name="Liu Y."/>
            <person name="Xu W."/>
            <person name="Pan J."/>
            <person name="Luo Z.H."/>
            <person name="Li M."/>
        </authorList>
    </citation>
    <scope>NUCLEOTIDE SEQUENCE [LARGE SCALE GENOMIC DNA]</scope>
    <source>
        <strain evidence="3">HyVt-458</strain>
    </source>
</reference>
<accession>A0A831RZ14</accession>
<dbReference type="InterPro" id="IPR019243">
    <property type="entry name" value="DUF2202"/>
</dbReference>
<dbReference type="EMBL" id="DRLF01000282">
    <property type="protein sequence ID" value="HEC06788.1"/>
    <property type="molecule type" value="Genomic_DNA"/>
</dbReference>
<proteinExistence type="predicted"/>
<feature type="domain" description="DUF2202" evidence="2">
    <location>
        <begin position="51"/>
        <end position="210"/>
    </location>
</feature>
<organism evidence="3">
    <name type="scientific">Thiolapillus brandeum</name>
    <dbReference type="NCBI Taxonomy" id="1076588"/>
    <lineage>
        <taxon>Bacteria</taxon>
        <taxon>Pseudomonadati</taxon>
        <taxon>Pseudomonadota</taxon>
        <taxon>Gammaproteobacteria</taxon>
        <taxon>Chromatiales</taxon>
        <taxon>Sedimenticolaceae</taxon>
        <taxon>Thiolapillus</taxon>
    </lineage>
</organism>
<feature type="chain" id="PRO_5032420670" evidence="1">
    <location>
        <begin position="24"/>
        <end position="226"/>
    </location>
</feature>
<name>A0A831RZ14_9GAMM</name>
<protein>
    <submittedName>
        <fullName evidence="3">DUF2202 domain-containing protein</fullName>
    </submittedName>
</protein>
<dbReference type="SUPFAM" id="SSF47240">
    <property type="entry name" value="Ferritin-like"/>
    <property type="match status" value="1"/>
</dbReference>
<evidence type="ECO:0000256" key="1">
    <source>
        <dbReference type="SAM" id="SignalP"/>
    </source>
</evidence>
<dbReference type="InterPro" id="IPR012347">
    <property type="entry name" value="Ferritin-like"/>
</dbReference>
<evidence type="ECO:0000259" key="2">
    <source>
        <dbReference type="Pfam" id="PF09968"/>
    </source>
</evidence>
<gene>
    <name evidence="3" type="ORF">ENJ12_08050</name>
</gene>
<dbReference type="Pfam" id="PF09968">
    <property type="entry name" value="DUF2202"/>
    <property type="match status" value="1"/>
</dbReference>
<dbReference type="CDD" id="cd01048">
    <property type="entry name" value="Ferritin_like_AB2"/>
    <property type="match status" value="1"/>
</dbReference>
<sequence>MKIKTITLALPLAALLAVSPLQAGWKGGKPGAGGQGNTGTQVTTALSDAEAATLVFMREEEKLARDVYITLFDQWQHPVFNNISGSEQRHMDSMKSKIDKYGLVDPVTDDTVGVFQNEELSTLYRALVDRGNASLEEALHVGGYIEELDIGDLEEAIAESSHADVVQAYENLERGSRNHLRAFVGQIENLGIVYEAQLMSQEEVDAIVNSATERGGKGRGKRRGGR</sequence>